<sequence length="328" mass="34388">MAGWVAGASLAGSLLSTGGSLLSASQNQGNQQAQLAQAQRNYMLQKQIAEQQQRMAEAGRTDAAGNEVYFNGKDWVTKPTEATKGIISASQLNEREQQVKGGTRRELGQTNNFASRGGAANEAASVLRLIRDRVGAPTEEGVRGRGAIAAATQAGSNRDSLVDAVARNTIRSGANTNGTVSKTLNNIEVGAADNLRTALAKNDATAPEQYRVAQEGWETGRLNKFNPLNAVGSNITDAPFAPTQVGAPIDASLNQAAAYGANTSGKNATAINQGSALINGVQQTPMPWGSAIGSITDAVKAYMGSKKDKPVPWNEDARNPAAYNNWEF</sequence>
<proteinExistence type="predicted"/>
<feature type="region of interest" description="Disordered" evidence="1">
    <location>
        <begin position="95"/>
        <end position="115"/>
    </location>
</feature>
<reference evidence="2" key="1">
    <citation type="submission" date="2020-05" db="EMBL/GenBank/DDBJ databases">
        <authorList>
            <person name="Chiriac C."/>
            <person name="Salcher M."/>
            <person name="Ghai R."/>
            <person name="Kavagutti S V."/>
        </authorList>
    </citation>
    <scope>NUCLEOTIDE SEQUENCE</scope>
</reference>
<feature type="compositionally biased region" description="Basic and acidic residues" evidence="1">
    <location>
        <begin position="95"/>
        <end position="107"/>
    </location>
</feature>
<organism evidence="2">
    <name type="scientific">uncultured Caudovirales phage</name>
    <dbReference type="NCBI Taxonomy" id="2100421"/>
    <lineage>
        <taxon>Viruses</taxon>
        <taxon>Duplodnaviria</taxon>
        <taxon>Heunggongvirae</taxon>
        <taxon>Uroviricota</taxon>
        <taxon>Caudoviricetes</taxon>
        <taxon>Peduoviridae</taxon>
        <taxon>Maltschvirus</taxon>
        <taxon>Maltschvirus maltsch</taxon>
    </lineage>
</organism>
<name>A0A6J5RV47_9CAUD</name>
<evidence type="ECO:0000256" key="1">
    <source>
        <dbReference type="SAM" id="MobiDB-lite"/>
    </source>
</evidence>
<protein>
    <submittedName>
        <fullName evidence="2">Uncharacterized protein</fullName>
    </submittedName>
</protein>
<accession>A0A6J5RV47</accession>
<evidence type="ECO:0000313" key="2">
    <source>
        <dbReference type="EMBL" id="CAB4197441.1"/>
    </source>
</evidence>
<gene>
    <name evidence="2" type="ORF">UFOVP1323_28</name>
</gene>
<dbReference type="EMBL" id="LR797264">
    <property type="protein sequence ID" value="CAB4197441.1"/>
    <property type="molecule type" value="Genomic_DNA"/>
</dbReference>